<keyword evidence="5 9" id="KW-0812">Transmembrane</keyword>
<evidence type="ECO:0000256" key="8">
    <source>
        <dbReference type="ARBA" id="ARBA00038436"/>
    </source>
</evidence>
<proteinExistence type="inferred from homology"/>
<dbReference type="InterPro" id="IPR055348">
    <property type="entry name" value="DctQ"/>
</dbReference>
<feature type="region of interest" description="Disordered" evidence="10">
    <location>
        <begin position="174"/>
        <end position="203"/>
    </location>
</feature>
<dbReference type="PANTHER" id="PTHR35011:SF2">
    <property type="entry name" value="2,3-DIKETO-L-GULONATE TRAP TRANSPORTER SMALL PERMEASE PROTEIN YIAM"/>
    <property type="match status" value="1"/>
</dbReference>
<dbReference type="RefSeq" id="WP_116684245.1">
    <property type="nucleotide sequence ID" value="NZ_QURL01000007.1"/>
</dbReference>
<comment type="caution">
    <text evidence="12">The sequence shown here is derived from an EMBL/GenBank/DDBJ whole genome shotgun (WGS) entry which is preliminary data.</text>
</comment>
<dbReference type="Proteomes" id="UP000264310">
    <property type="component" value="Unassembled WGS sequence"/>
</dbReference>
<dbReference type="EMBL" id="QURL01000007">
    <property type="protein sequence ID" value="RFC62303.1"/>
    <property type="molecule type" value="Genomic_DNA"/>
</dbReference>
<gene>
    <name evidence="12" type="ORF">DYI37_15805</name>
</gene>
<evidence type="ECO:0000256" key="5">
    <source>
        <dbReference type="ARBA" id="ARBA00022692"/>
    </source>
</evidence>
<dbReference type="GO" id="GO:0005886">
    <property type="term" value="C:plasma membrane"/>
    <property type="evidence" value="ECO:0007669"/>
    <property type="project" value="UniProtKB-SubCell"/>
</dbReference>
<comment type="subunit">
    <text evidence="9">The complex comprises the extracytoplasmic solute receptor protein and the two transmembrane proteins.</text>
</comment>
<name>A0A371WZA1_9HYPH</name>
<evidence type="ECO:0000256" key="10">
    <source>
        <dbReference type="SAM" id="MobiDB-lite"/>
    </source>
</evidence>
<comment type="function">
    <text evidence="9">Part of the tripartite ATP-independent periplasmic (TRAP) transport system.</text>
</comment>
<feature type="transmembrane region" description="Helical" evidence="9">
    <location>
        <begin position="90"/>
        <end position="109"/>
    </location>
</feature>
<evidence type="ECO:0000256" key="4">
    <source>
        <dbReference type="ARBA" id="ARBA00022519"/>
    </source>
</evidence>
<evidence type="ECO:0000256" key="1">
    <source>
        <dbReference type="ARBA" id="ARBA00004429"/>
    </source>
</evidence>
<evidence type="ECO:0000256" key="9">
    <source>
        <dbReference type="RuleBase" id="RU369079"/>
    </source>
</evidence>
<dbReference type="Pfam" id="PF04290">
    <property type="entry name" value="DctQ"/>
    <property type="match status" value="1"/>
</dbReference>
<feature type="domain" description="Tripartite ATP-independent periplasmic transporters DctQ component" evidence="11">
    <location>
        <begin position="26"/>
        <end position="148"/>
    </location>
</feature>
<protein>
    <recommendedName>
        <fullName evidence="9">TRAP transporter small permease protein</fullName>
    </recommendedName>
</protein>
<evidence type="ECO:0000256" key="6">
    <source>
        <dbReference type="ARBA" id="ARBA00022989"/>
    </source>
</evidence>
<reference evidence="12 13" key="1">
    <citation type="submission" date="2018-08" db="EMBL/GenBank/DDBJ databases">
        <title>Fulvimarina sp. 85, whole genome shotgun sequence.</title>
        <authorList>
            <person name="Tuo L."/>
        </authorList>
    </citation>
    <scope>NUCLEOTIDE SEQUENCE [LARGE SCALE GENOMIC DNA]</scope>
    <source>
        <strain evidence="12 13">85</strain>
    </source>
</reference>
<evidence type="ECO:0000313" key="13">
    <source>
        <dbReference type="Proteomes" id="UP000264310"/>
    </source>
</evidence>
<keyword evidence="7 9" id="KW-0472">Membrane</keyword>
<sequence>MQSLQLVRRSYQRLLEAITGLIVAALTVLIIAGTVFRYMDASLSWYDEVASVGLVWMTYFGSALAAAKGAHIGFPGLVNALPQNLRVASVILAELCVFGFFILLAYAGWEVLVILDGMTMTSLPSVSVQITQGIIPLGAVLFMIAEAMRTPEMIEDARRGNFMDHELKEALGGHVDEVQQPSGAEPVSTDARHGKDKGTGGIS</sequence>
<comment type="similarity">
    <text evidence="8 9">Belongs to the TRAP transporter small permease family.</text>
</comment>
<evidence type="ECO:0000256" key="3">
    <source>
        <dbReference type="ARBA" id="ARBA00022475"/>
    </source>
</evidence>
<accession>A0A371WZA1</accession>
<evidence type="ECO:0000256" key="2">
    <source>
        <dbReference type="ARBA" id="ARBA00022448"/>
    </source>
</evidence>
<evidence type="ECO:0000259" key="11">
    <source>
        <dbReference type="Pfam" id="PF04290"/>
    </source>
</evidence>
<evidence type="ECO:0000256" key="7">
    <source>
        <dbReference type="ARBA" id="ARBA00023136"/>
    </source>
</evidence>
<comment type="subcellular location">
    <subcellularLocation>
        <location evidence="1 9">Cell inner membrane</location>
        <topology evidence="1 9">Multi-pass membrane protein</topology>
    </subcellularLocation>
</comment>
<feature type="compositionally biased region" description="Basic and acidic residues" evidence="10">
    <location>
        <begin position="190"/>
        <end position="203"/>
    </location>
</feature>
<dbReference type="InterPro" id="IPR007387">
    <property type="entry name" value="TRAP_DctQ"/>
</dbReference>
<keyword evidence="4 9" id="KW-0997">Cell inner membrane</keyword>
<feature type="transmembrane region" description="Helical" evidence="9">
    <location>
        <begin position="129"/>
        <end position="148"/>
    </location>
</feature>
<feature type="transmembrane region" description="Helical" evidence="9">
    <location>
        <begin position="14"/>
        <end position="36"/>
    </location>
</feature>
<keyword evidence="6 9" id="KW-1133">Transmembrane helix</keyword>
<evidence type="ECO:0000313" key="12">
    <source>
        <dbReference type="EMBL" id="RFC62303.1"/>
    </source>
</evidence>
<dbReference type="OrthoDB" id="5801785at2"/>
<dbReference type="GO" id="GO:0022857">
    <property type="term" value="F:transmembrane transporter activity"/>
    <property type="evidence" value="ECO:0007669"/>
    <property type="project" value="UniProtKB-UniRule"/>
</dbReference>
<dbReference type="PANTHER" id="PTHR35011">
    <property type="entry name" value="2,3-DIKETO-L-GULONATE TRAP TRANSPORTER SMALL PERMEASE PROTEIN YIAM"/>
    <property type="match status" value="1"/>
</dbReference>
<keyword evidence="3" id="KW-1003">Cell membrane</keyword>
<feature type="transmembrane region" description="Helical" evidence="9">
    <location>
        <begin position="56"/>
        <end position="78"/>
    </location>
</feature>
<dbReference type="AlphaFoldDB" id="A0A371WZA1"/>
<keyword evidence="2 9" id="KW-0813">Transport</keyword>
<dbReference type="GO" id="GO:0015740">
    <property type="term" value="P:C4-dicarboxylate transport"/>
    <property type="evidence" value="ECO:0007669"/>
    <property type="project" value="TreeGrafter"/>
</dbReference>
<organism evidence="12 13">
    <name type="scientific">Fulvimarina endophytica</name>
    <dbReference type="NCBI Taxonomy" id="2293836"/>
    <lineage>
        <taxon>Bacteria</taxon>
        <taxon>Pseudomonadati</taxon>
        <taxon>Pseudomonadota</taxon>
        <taxon>Alphaproteobacteria</taxon>
        <taxon>Hyphomicrobiales</taxon>
        <taxon>Aurantimonadaceae</taxon>
        <taxon>Fulvimarina</taxon>
    </lineage>
</organism>
<keyword evidence="13" id="KW-1185">Reference proteome</keyword>